<reference evidence="2" key="1">
    <citation type="submission" date="2021-05" db="EMBL/GenBank/DDBJ databases">
        <authorList>
            <person name="Alioto T."/>
            <person name="Alioto T."/>
            <person name="Gomez Garrido J."/>
        </authorList>
    </citation>
    <scope>NUCLEOTIDE SEQUENCE</scope>
</reference>
<organism evidence="2">
    <name type="scientific">Cacopsylla melanoneura</name>
    <dbReference type="NCBI Taxonomy" id="428564"/>
    <lineage>
        <taxon>Eukaryota</taxon>
        <taxon>Metazoa</taxon>
        <taxon>Ecdysozoa</taxon>
        <taxon>Arthropoda</taxon>
        <taxon>Hexapoda</taxon>
        <taxon>Insecta</taxon>
        <taxon>Pterygota</taxon>
        <taxon>Neoptera</taxon>
        <taxon>Paraneoptera</taxon>
        <taxon>Hemiptera</taxon>
        <taxon>Sternorrhyncha</taxon>
        <taxon>Psylloidea</taxon>
        <taxon>Psyllidae</taxon>
        <taxon>Psyllinae</taxon>
        <taxon>Cacopsylla</taxon>
    </lineage>
</organism>
<proteinExistence type="predicted"/>
<accession>A0A8D8RN33</accession>
<feature type="compositionally biased region" description="Polar residues" evidence="1">
    <location>
        <begin position="26"/>
        <end position="38"/>
    </location>
</feature>
<protein>
    <submittedName>
        <fullName evidence="2">Uncharacterized protein</fullName>
    </submittedName>
</protein>
<evidence type="ECO:0000313" key="2">
    <source>
        <dbReference type="EMBL" id="CAG6653781.1"/>
    </source>
</evidence>
<dbReference type="EMBL" id="HBUF01515198">
    <property type="protein sequence ID" value="CAG6747646.1"/>
    <property type="molecule type" value="Transcribed_RNA"/>
</dbReference>
<name>A0A8D8RN33_9HEMI</name>
<dbReference type="AlphaFoldDB" id="A0A8D8RN33"/>
<feature type="region of interest" description="Disordered" evidence="1">
    <location>
        <begin position="13"/>
        <end position="40"/>
    </location>
</feature>
<evidence type="ECO:0000256" key="1">
    <source>
        <dbReference type="SAM" id="MobiDB-lite"/>
    </source>
</evidence>
<sequence length="99" mass="11214">MFRQRSIHIRRPIQRYSNCRPGKASRGSSETKNRSQNWDPRIGVGFMARGFGSIYVQTVKSDQEFVRMCNDYAVDVLLGPGYSITLSASGRHCTSSRHS</sequence>
<dbReference type="EMBL" id="HBUF01175052">
    <property type="protein sequence ID" value="CAG6653781.1"/>
    <property type="molecule type" value="Transcribed_RNA"/>
</dbReference>